<keyword evidence="5" id="KW-1185">Reference proteome</keyword>
<keyword evidence="2" id="KW-0812">Transmembrane</keyword>
<feature type="transmembrane region" description="Helical" evidence="2">
    <location>
        <begin position="225"/>
        <end position="247"/>
    </location>
</feature>
<feature type="chain" id="PRO_5006621426" evidence="3">
    <location>
        <begin position="23"/>
        <end position="299"/>
    </location>
</feature>
<name>A0A0S4IQJ5_BODSA</name>
<evidence type="ECO:0000256" key="1">
    <source>
        <dbReference type="SAM" id="MobiDB-lite"/>
    </source>
</evidence>
<keyword evidence="3" id="KW-0732">Signal</keyword>
<evidence type="ECO:0000256" key="2">
    <source>
        <dbReference type="SAM" id="Phobius"/>
    </source>
</evidence>
<evidence type="ECO:0000256" key="3">
    <source>
        <dbReference type="SAM" id="SignalP"/>
    </source>
</evidence>
<evidence type="ECO:0000313" key="5">
    <source>
        <dbReference type="Proteomes" id="UP000051952"/>
    </source>
</evidence>
<protein>
    <submittedName>
        <fullName evidence="4">Membrane-associated protein, putative</fullName>
    </submittedName>
</protein>
<keyword evidence="2" id="KW-1133">Transmembrane helix</keyword>
<reference evidence="5" key="1">
    <citation type="submission" date="2015-09" db="EMBL/GenBank/DDBJ databases">
        <authorList>
            <consortium name="Pathogen Informatics"/>
        </authorList>
    </citation>
    <scope>NUCLEOTIDE SEQUENCE [LARGE SCALE GENOMIC DNA]</scope>
    <source>
        <strain evidence="5">Lake Konstanz</strain>
    </source>
</reference>
<gene>
    <name evidence="4" type="ORF">BSAL_67955</name>
</gene>
<proteinExistence type="predicted"/>
<feature type="region of interest" description="Disordered" evidence="1">
    <location>
        <begin position="275"/>
        <end position="299"/>
    </location>
</feature>
<sequence>MLRWPLLMLALLVSSIVVHVESNGNSTSWSPVCRNDSSVSSGTSKLLAACPALSETLIIPNVTVVFGNGKSYRHTFVINVCSHTSASPSMKSRLVTSGPNINCSSGYVTQFGQPESWSSCESIYHDVLEPCVWSLQSAGDGHTPFIACMFGEPSIPTQQQQQIQYYSKLEVVLLCSQEVSASGNVTAFLDEADASAPPRIVLTGSSPAVCSCGSQVPSHLASSGAVLADALIGSIVALMVVMLTYSIGHNYFVKGLRGWRVLPWAAHFTRTSRTYDHLGDGSEDDEGAPRDTSLQRPVE</sequence>
<feature type="signal peptide" evidence="3">
    <location>
        <begin position="1"/>
        <end position="22"/>
    </location>
</feature>
<evidence type="ECO:0000313" key="4">
    <source>
        <dbReference type="EMBL" id="CUF96396.1"/>
    </source>
</evidence>
<keyword evidence="2" id="KW-0472">Membrane</keyword>
<dbReference type="VEuPathDB" id="TriTrypDB:BSAL_67955"/>
<dbReference type="Proteomes" id="UP000051952">
    <property type="component" value="Unassembled WGS sequence"/>
</dbReference>
<organism evidence="4 5">
    <name type="scientific">Bodo saltans</name>
    <name type="common">Flagellated protozoan</name>
    <dbReference type="NCBI Taxonomy" id="75058"/>
    <lineage>
        <taxon>Eukaryota</taxon>
        <taxon>Discoba</taxon>
        <taxon>Euglenozoa</taxon>
        <taxon>Kinetoplastea</taxon>
        <taxon>Metakinetoplastina</taxon>
        <taxon>Eubodonida</taxon>
        <taxon>Bodonidae</taxon>
        <taxon>Bodo</taxon>
    </lineage>
</organism>
<dbReference type="EMBL" id="CYKH01000465">
    <property type="protein sequence ID" value="CUF96396.1"/>
    <property type="molecule type" value="Genomic_DNA"/>
</dbReference>
<dbReference type="AlphaFoldDB" id="A0A0S4IQJ5"/>
<accession>A0A0S4IQJ5</accession>